<sequence length="200" mass="22822">MALQGLTALYSLDIIHTDIKPDNILIHNLDYSDEERSTKFLAVNPVETLENGSPKTQHIPHRWTYKSLDFSPAVDIWAIGYLTFELLVGRCLFYPEGGKEVESWSVEDDHLAKMMELTGQQRDKDFEKDGDLLRRVHDLKPPITLEEALRRNSDSESKIPPGSTDHCIVLVTDFIERCLKLDHNDRATTPTSPIQEKHIG</sequence>
<name>A0A1Q3E9L0_LENED</name>
<dbReference type="InterPro" id="IPR008271">
    <property type="entry name" value="Ser/Thr_kinase_AS"/>
</dbReference>
<evidence type="ECO:0000256" key="2">
    <source>
        <dbReference type="ARBA" id="ARBA00022741"/>
    </source>
</evidence>
<dbReference type="PANTHER" id="PTHR24055">
    <property type="entry name" value="MITOGEN-ACTIVATED PROTEIN KINASE"/>
    <property type="match status" value="1"/>
</dbReference>
<gene>
    <name evidence="5" type="ORF">LENED_005561</name>
</gene>
<proteinExistence type="predicted"/>
<evidence type="ECO:0000313" key="5">
    <source>
        <dbReference type="EMBL" id="GAW03809.1"/>
    </source>
</evidence>
<reference evidence="5 6" key="1">
    <citation type="submission" date="2016-08" db="EMBL/GenBank/DDBJ databases">
        <authorList>
            <consortium name="Lentinula edodes genome sequencing consortium"/>
            <person name="Sakamoto Y."/>
            <person name="Nakade K."/>
            <person name="Sato S."/>
            <person name="Yoshida Y."/>
            <person name="Miyazaki K."/>
            <person name="Natsume S."/>
            <person name="Konno N."/>
        </authorList>
    </citation>
    <scope>NUCLEOTIDE SEQUENCE [LARGE SCALE GENOMIC DNA]</scope>
    <source>
        <strain evidence="5 6">NBRC 111202</strain>
    </source>
</reference>
<reference evidence="5 6" key="2">
    <citation type="submission" date="2017-02" db="EMBL/GenBank/DDBJ databases">
        <title>A genome survey and senescence transcriptome analysis in Lentinula edodes.</title>
        <authorList>
            <person name="Sakamoto Y."/>
            <person name="Nakade K."/>
            <person name="Sato S."/>
            <person name="Yoshida Y."/>
            <person name="Miyazaki K."/>
            <person name="Natsume S."/>
            <person name="Konno N."/>
        </authorList>
    </citation>
    <scope>NUCLEOTIDE SEQUENCE [LARGE SCALE GENOMIC DNA]</scope>
    <source>
        <strain evidence="5 6">NBRC 111202</strain>
    </source>
</reference>
<dbReference type="AlphaFoldDB" id="A0A1Q3E9L0"/>
<accession>A0A1Q3E9L0</accession>
<dbReference type="STRING" id="5353.A0A1Q3E9L0"/>
<keyword evidence="2" id="KW-0547">Nucleotide-binding</keyword>
<keyword evidence="5" id="KW-0808">Transferase</keyword>
<dbReference type="InterPro" id="IPR000719">
    <property type="entry name" value="Prot_kinase_dom"/>
</dbReference>
<dbReference type="EMBL" id="BDGU01000156">
    <property type="protein sequence ID" value="GAW03809.1"/>
    <property type="molecule type" value="Genomic_DNA"/>
</dbReference>
<keyword evidence="5" id="KW-0418">Kinase</keyword>
<dbReference type="GO" id="GO:0005524">
    <property type="term" value="F:ATP binding"/>
    <property type="evidence" value="ECO:0007669"/>
    <property type="project" value="UniProtKB-KW"/>
</dbReference>
<dbReference type="InterPro" id="IPR050117">
    <property type="entry name" value="MAPK"/>
</dbReference>
<keyword evidence="3" id="KW-0067">ATP-binding</keyword>
<dbReference type="SUPFAM" id="SSF56112">
    <property type="entry name" value="Protein kinase-like (PK-like)"/>
    <property type="match status" value="1"/>
</dbReference>
<organism evidence="5 6">
    <name type="scientific">Lentinula edodes</name>
    <name type="common">Shiitake mushroom</name>
    <name type="synonym">Lentinus edodes</name>
    <dbReference type="NCBI Taxonomy" id="5353"/>
    <lineage>
        <taxon>Eukaryota</taxon>
        <taxon>Fungi</taxon>
        <taxon>Dikarya</taxon>
        <taxon>Basidiomycota</taxon>
        <taxon>Agaricomycotina</taxon>
        <taxon>Agaricomycetes</taxon>
        <taxon>Agaricomycetidae</taxon>
        <taxon>Agaricales</taxon>
        <taxon>Marasmiineae</taxon>
        <taxon>Omphalotaceae</taxon>
        <taxon>Lentinula</taxon>
    </lineage>
</organism>
<feature type="domain" description="Protein kinase" evidence="4">
    <location>
        <begin position="1"/>
        <end position="200"/>
    </location>
</feature>
<dbReference type="Pfam" id="PF00069">
    <property type="entry name" value="Pkinase"/>
    <property type="match status" value="1"/>
</dbReference>
<dbReference type="Gene3D" id="1.10.510.10">
    <property type="entry name" value="Transferase(Phosphotransferase) domain 1"/>
    <property type="match status" value="2"/>
</dbReference>
<dbReference type="InterPro" id="IPR011009">
    <property type="entry name" value="Kinase-like_dom_sf"/>
</dbReference>
<keyword evidence="1" id="KW-0723">Serine/threonine-protein kinase</keyword>
<dbReference type="GO" id="GO:0004674">
    <property type="term" value="F:protein serine/threonine kinase activity"/>
    <property type="evidence" value="ECO:0007669"/>
    <property type="project" value="UniProtKB-KW"/>
</dbReference>
<evidence type="ECO:0000313" key="6">
    <source>
        <dbReference type="Proteomes" id="UP000188533"/>
    </source>
</evidence>
<dbReference type="Proteomes" id="UP000188533">
    <property type="component" value="Unassembled WGS sequence"/>
</dbReference>
<evidence type="ECO:0000256" key="1">
    <source>
        <dbReference type="ARBA" id="ARBA00022527"/>
    </source>
</evidence>
<evidence type="ECO:0000256" key="3">
    <source>
        <dbReference type="ARBA" id="ARBA00022840"/>
    </source>
</evidence>
<evidence type="ECO:0000259" key="4">
    <source>
        <dbReference type="PROSITE" id="PS50011"/>
    </source>
</evidence>
<dbReference type="PROSITE" id="PS00108">
    <property type="entry name" value="PROTEIN_KINASE_ST"/>
    <property type="match status" value="1"/>
</dbReference>
<comment type="caution">
    <text evidence="5">The sequence shown here is derived from an EMBL/GenBank/DDBJ whole genome shotgun (WGS) entry which is preliminary data.</text>
</comment>
<protein>
    <submittedName>
        <fullName evidence="5">Kinase-like protein</fullName>
    </submittedName>
</protein>
<keyword evidence="6" id="KW-1185">Reference proteome</keyword>
<dbReference type="PROSITE" id="PS50011">
    <property type="entry name" value="PROTEIN_KINASE_DOM"/>
    <property type="match status" value="1"/>
</dbReference>